<dbReference type="Pfam" id="PF00557">
    <property type="entry name" value="Peptidase_M24"/>
    <property type="match status" value="1"/>
</dbReference>
<dbReference type="InterPro" id="IPR000994">
    <property type="entry name" value="Pept_M24"/>
</dbReference>
<name>A0A1F7UWM7_9BACT</name>
<gene>
    <name evidence="2" type="ORF">A3B21_05420</name>
</gene>
<evidence type="ECO:0000259" key="1">
    <source>
        <dbReference type="Pfam" id="PF00557"/>
    </source>
</evidence>
<organism evidence="2 3">
    <name type="scientific">Candidatus Uhrbacteria bacterium RIFCSPLOWO2_01_FULL_47_24</name>
    <dbReference type="NCBI Taxonomy" id="1802401"/>
    <lineage>
        <taxon>Bacteria</taxon>
        <taxon>Candidatus Uhriibacteriota</taxon>
    </lineage>
</organism>
<reference evidence="2 3" key="1">
    <citation type="journal article" date="2016" name="Nat. Commun.">
        <title>Thousands of microbial genomes shed light on interconnected biogeochemical processes in an aquifer system.</title>
        <authorList>
            <person name="Anantharaman K."/>
            <person name="Brown C.T."/>
            <person name="Hug L.A."/>
            <person name="Sharon I."/>
            <person name="Castelle C.J."/>
            <person name="Probst A.J."/>
            <person name="Thomas B.C."/>
            <person name="Singh A."/>
            <person name="Wilkins M.J."/>
            <person name="Karaoz U."/>
            <person name="Brodie E.L."/>
            <person name="Williams K.H."/>
            <person name="Hubbard S.S."/>
            <person name="Banfield J.F."/>
        </authorList>
    </citation>
    <scope>NUCLEOTIDE SEQUENCE [LARGE SCALE GENOMIC DNA]</scope>
</reference>
<dbReference type="InterPro" id="IPR036005">
    <property type="entry name" value="Creatinase/aminopeptidase-like"/>
</dbReference>
<dbReference type="SUPFAM" id="SSF55920">
    <property type="entry name" value="Creatinase/aminopeptidase"/>
    <property type="match status" value="1"/>
</dbReference>
<dbReference type="STRING" id="1802401.A3B21_05420"/>
<sequence length="264" mass="30015">MRLGRKIFNMTSKTTDSPAKVQPWTAGELHLHKQAVRRLETIFQAATALVSRKKSFTEEQLYNFMVQKMRTAQMTSVNNWAIVAYGKSAADPHYRFAPGKSRTIKPGHFLLLDIWGKINRPDAPYADITHMYFVGKRAPARFQKLWNDLRDARDKALNHLSQNATAHGAKLHALSSDHLDRCGYKNLFIHGLGHDLGHDHPHGPGINLSPRFRRSLERGRGYTIEPGIYKSGQFGLRSEINLFLDHHGRVQTTSTLQHGLQLIH</sequence>
<dbReference type="AlphaFoldDB" id="A0A1F7UWM7"/>
<evidence type="ECO:0000313" key="2">
    <source>
        <dbReference type="EMBL" id="OGL82118.1"/>
    </source>
</evidence>
<comment type="caution">
    <text evidence="2">The sequence shown here is derived from an EMBL/GenBank/DDBJ whole genome shotgun (WGS) entry which is preliminary data.</text>
</comment>
<feature type="domain" description="Peptidase M24" evidence="1">
    <location>
        <begin position="32"/>
        <end position="241"/>
    </location>
</feature>
<dbReference type="Proteomes" id="UP000176897">
    <property type="component" value="Unassembled WGS sequence"/>
</dbReference>
<evidence type="ECO:0000313" key="3">
    <source>
        <dbReference type="Proteomes" id="UP000176897"/>
    </source>
</evidence>
<dbReference type="PANTHER" id="PTHR46112">
    <property type="entry name" value="AMINOPEPTIDASE"/>
    <property type="match status" value="1"/>
</dbReference>
<dbReference type="InterPro" id="IPR050659">
    <property type="entry name" value="Peptidase_M24B"/>
</dbReference>
<proteinExistence type="predicted"/>
<dbReference type="Gene3D" id="3.90.230.10">
    <property type="entry name" value="Creatinase/methionine aminopeptidase superfamily"/>
    <property type="match status" value="1"/>
</dbReference>
<protein>
    <recommendedName>
        <fullName evidence="1">Peptidase M24 domain-containing protein</fullName>
    </recommendedName>
</protein>
<dbReference type="PANTHER" id="PTHR46112:SF3">
    <property type="entry name" value="AMINOPEPTIDASE YPDF"/>
    <property type="match status" value="1"/>
</dbReference>
<accession>A0A1F7UWM7</accession>
<dbReference type="EMBL" id="MGEJ01000001">
    <property type="protein sequence ID" value="OGL82118.1"/>
    <property type="molecule type" value="Genomic_DNA"/>
</dbReference>